<accession>A0A1P9WXU7</accession>
<dbReference type="PROSITE" id="PS51257">
    <property type="entry name" value="PROKAR_LIPOPROTEIN"/>
    <property type="match status" value="1"/>
</dbReference>
<dbReference type="Proteomes" id="UP000187941">
    <property type="component" value="Chromosome"/>
</dbReference>
<protein>
    <recommendedName>
        <fullName evidence="4">Beta-lactamase-inhibitor-like PepSY-like domain-containing protein</fullName>
    </recommendedName>
</protein>
<dbReference type="AlphaFoldDB" id="A0A1P9WXU7"/>
<evidence type="ECO:0000313" key="3">
    <source>
        <dbReference type="Proteomes" id="UP000187941"/>
    </source>
</evidence>
<proteinExistence type="predicted"/>
<dbReference type="RefSeq" id="WP_077131613.1">
    <property type="nucleotide sequence ID" value="NZ_CP014263.1"/>
</dbReference>
<keyword evidence="1" id="KW-0732">Signal</keyword>
<dbReference type="KEGG" id="smon:AWR27_13200"/>
<sequence>MSSVRILFFASLCCYMLQACQTRTTTDATAVDSTRIGSTDAPPTAVQLTDRLTNLGLTTDSDWRGISLGDAFSTVKGKEKGEPFESDAEHAGYTVEFSNLESADVLYYQTNQNVSAIDADLYLNTKQSAEAHQTDLRAYFTSRYGMPKPANGGLSWSASGKTVTLRDVSKGKDYGLKISIVGGEFRGR</sequence>
<evidence type="ECO:0000313" key="2">
    <source>
        <dbReference type="EMBL" id="AQG80189.1"/>
    </source>
</evidence>
<evidence type="ECO:0008006" key="4">
    <source>
        <dbReference type="Google" id="ProtNLM"/>
    </source>
</evidence>
<dbReference type="OrthoDB" id="958015at2"/>
<feature type="signal peptide" evidence="1">
    <location>
        <begin position="1"/>
        <end position="19"/>
    </location>
</feature>
<dbReference type="EMBL" id="CP014263">
    <property type="protein sequence ID" value="AQG80189.1"/>
    <property type="molecule type" value="Genomic_DNA"/>
</dbReference>
<name>A0A1P9WXU7_9BACT</name>
<gene>
    <name evidence="2" type="ORF">AWR27_13200</name>
</gene>
<keyword evidence="3" id="KW-1185">Reference proteome</keyword>
<organism evidence="2 3">
    <name type="scientific">Spirosoma montaniterrae</name>
    <dbReference type="NCBI Taxonomy" id="1178516"/>
    <lineage>
        <taxon>Bacteria</taxon>
        <taxon>Pseudomonadati</taxon>
        <taxon>Bacteroidota</taxon>
        <taxon>Cytophagia</taxon>
        <taxon>Cytophagales</taxon>
        <taxon>Cytophagaceae</taxon>
        <taxon>Spirosoma</taxon>
    </lineage>
</organism>
<reference evidence="2 3" key="1">
    <citation type="submission" date="2016-01" db="EMBL/GenBank/DDBJ databases">
        <authorList>
            <person name="Oliw E.H."/>
        </authorList>
    </citation>
    <scope>NUCLEOTIDE SEQUENCE [LARGE SCALE GENOMIC DNA]</scope>
    <source>
        <strain evidence="2 3">DY10</strain>
    </source>
</reference>
<dbReference type="STRING" id="1178516.AWR27_13200"/>
<evidence type="ECO:0000256" key="1">
    <source>
        <dbReference type="SAM" id="SignalP"/>
    </source>
</evidence>
<feature type="chain" id="PRO_5012139765" description="Beta-lactamase-inhibitor-like PepSY-like domain-containing protein" evidence="1">
    <location>
        <begin position="20"/>
        <end position="188"/>
    </location>
</feature>